<dbReference type="GO" id="GO:0046872">
    <property type="term" value="F:metal ion binding"/>
    <property type="evidence" value="ECO:0007669"/>
    <property type="project" value="InterPro"/>
</dbReference>
<sequence length="178" mass="18990">MRGLRSFNCLPRRCYAAARRSQDLTVPLAGHKTVAPFPPQNVQVSKLPNGLVVASLENYSPLSRVGVFVKAGSRYETAENQGVSHVLRLAANLTTKGASAFKICRGVEALGGSLTVTSTRETMVYTVDCLREHLDSLTGVFGRREHSSGVPSMGSERTGVQGEDRQGGGPAVSSDRSI</sequence>
<gene>
    <name evidence="3" type="ORF">fugu_015527</name>
</gene>
<dbReference type="SUPFAM" id="SSF63411">
    <property type="entry name" value="LuxS/MPP-like metallohydrolase"/>
    <property type="match status" value="1"/>
</dbReference>
<keyword evidence="4" id="KW-1185">Reference proteome</keyword>
<dbReference type="AlphaFoldDB" id="A0A4Z2BYX4"/>
<name>A0A4Z2BYX4_9TELE</name>
<evidence type="ECO:0000256" key="1">
    <source>
        <dbReference type="SAM" id="MobiDB-lite"/>
    </source>
</evidence>
<evidence type="ECO:0000259" key="2">
    <source>
        <dbReference type="Pfam" id="PF00675"/>
    </source>
</evidence>
<dbReference type="EMBL" id="SWLE01000008">
    <property type="protein sequence ID" value="TNM97371.1"/>
    <property type="molecule type" value="Genomic_DNA"/>
</dbReference>
<accession>A0A4Z2BYX4</accession>
<feature type="region of interest" description="Disordered" evidence="1">
    <location>
        <begin position="142"/>
        <end position="178"/>
    </location>
</feature>
<reference evidence="3 4" key="1">
    <citation type="submission" date="2019-04" db="EMBL/GenBank/DDBJ databases">
        <title>The sequence and de novo assembly of Takifugu bimaculatus genome using PacBio and Hi-C technologies.</title>
        <authorList>
            <person name="Xu P."/>
            <person name="Liu B."/>
            <person name="Zhou Z."/>
        </authorList>
    </citation>
    <scope>NUCLEOTIDE SEQUENCE [LARGE SCALE GENOMIC DNA]</scope>
    <source>
        <strain evidence="3">TB-2018</strain>
        <tissue evidence="3">Muscle</tissue>
    </source>
</reference>
<dbReference type="PANTHER" id="PTHR11851:SF226">
    <property type="entry name" value="CYTOCHROME B-C1 COMPLEX SUBUNIT 2, MITOCHONDRIAL"/>
    <property type="match status" value="1"/>
</dbReference>
<dbReference type="InterPro" id="IPR011765">
    <property type="entry name" value="Pept_M16_N"/>
</dbReference>
<evidence type="ECO:0000313" key="3">
    <source>
        <dbReference type="EMBL" id="TNM97371.1"/>
    </source>
</evidence>
<dbReference type="Proteomes" id="UP000516260">
    <property type="component" value="Chromosome 16"/>
</dbReference>
<proteinExistence type="predicted"/>
<dbReference type="Pfam" id="PF00675">
    <property type="entry name" value="Peptidase_M16"/>
    <property type="match status" value="1"/>
</dbReference>
<organism evidence="3 4">
    <name type="scientific">Takifugu bimaculatus</name>
    <dbReference type="NCBI Taxonomy" id="433685"/>
    <lineage>
        <taxon>Eukaryota</taxon>
        <taxon>Metazoa</taxon>
        <taxon>Chordata</taxon>
        <taxon>Craniata</taxon>
        <taxon>Vertebrata</taxon>
        <taxon>Euteleostomi</taxon>
        <taxon>Actinopterygii</taxon>
        <taxon>Neopterygii</taxon>
        <taxon>Teleostei</taxon>
        <taxon>Neoteleostei</taxon>
        <taxon>Acanthomorphata</taxon>
        <taxon>Eupercaria</taxon>
        <taxon>Tetraodontiformes</taxon>
        <taxon>Tetradontoidea</taxon>
        <taxon>Tetraodontidae</taxon>
        <taxon>Takifugu</taxon>
    </lineage>
</organism>
<dbReference type="Gene3D" id="3.30.830.10">
    <property type="entry name" value="Metalloenzyme, LuxS/M16 peptidase-like"/>
    <property type="match status" value="1"/>
</dbReference>
<dbReference type="InterPro" id="IPR050361">
    <property type="entry name" value="MPP/UQCRC_Complex"/>
</dbReference>
<evidence type="ECO:0000313" key="4">
    <source>
        <dbReference type="Proteomes" id="UP000516260"/>
    </source>
</evidence>
<feature type="domain" description="Peptidase M16 N-terminal" evidence="2">
    <location>
        <begin position="52"/>
        <end position="137"/>
    </location>
</feature>
<dbReference type="InterPro" id="IPR011249">
    <property type="entry name" value="Metalloenz_LuxS/M16"/>
</dbReference>
<dbReference type="GO" id="GO:0005739">
    <property type="term" value="C:mitochondrion"/>
    <property type="evidence" value="ECO:0007669"/>
    <property type="project" value="TreeGrafter"/>
</dbReference>
<protein>
    <recommendedName>
        <fullName evidence="2">Peptidase M16 N-terminal domain-containing protein</fullName>
    </recommendedName>
</protein>
<comment type="caution">
    <text evidence="3">The sequence shown here is derived from an EMBL/GenBank/DDBJ whole genome shotgun (WGS) entry which is preliminary data.</text>
</comment>
<dbReference type="PANTHER" id="PTHR11851">
    <property type="entry name" value="METALLOPROTEASE"/>
    <property type="match status" value="1"/>
</dbReference>